<feature type="chain" id="PRO_5002133750" description="Membrane receptor RagA" evidence="1">
    <location>
        <begin position="22"/>
        <end position="213"/>
    </location>
</feature>
<evidence type="ECO:0000313" key="3">
    <source>
        <dbReference type="Proteomes" id="UP000031408"/>
    </source>
</evidence>
<dbReference type="STRING" id="1349421.OI18_18670"/>
<accession>A0A0C1IS52</accession>
<gene>
    <name evidence="2" type="ORF">OI18_18670</name>
</gene>
<comment type="caution">
    <text evidence="2">The sequence shown here is derived from an EMBL/GenBank/DDBJ whole genome shotgun (WGS) entry which is preliminary data.</text>
</comment>
<keyword evidence="1" id="KW-0732">Signal</keyword>
<organism evidence="2 3">
    <name type="scientific">Flavihumibacter solisilvae</name>
    <dbReference type="NCBI Taxonomy" id="1349421"/>
    <lineage>
        <taxon>Bacteria</taxon>
        <taxon>Pseudomonadati</taxon>
        <taxon>Bacteroidota</taxon>
        <taxon>Chitinophagia</taxon>
        <taxon>Chitinophagales</taxon>
        <taxon>Chitinophagaceae</taxon>
        <taxon>Flavihumibacter</taxon>
    </lineage>
</organism>
<dbReference type="Proteomes" id="UP000031408">
    <property type="component" value="Unassembled WGS sequence"/>
</dbReference>
<dbReference type="InterPro" id="IPR008969">
    <property type="entry name" value="CarboxyPept-like_regulatory"/>
</dbReference>
<reference evidence="2 3" key="1">
    <citation type="submission" date="2014-11" db="EMBL/GenBank/DDBJ databases">
        <title>Genome sequence of Flavihumibacter solisilvae 3-3.</title>
        <authorList>
            <person name="Zhou G."/>
            <person name="Li M."/>
            <person name="Wang G."/>
        </authorList>
    </citation>
    <scope>NUCLEOTIDE SEQUENCE [LARGE SCALE GENOMIC DNA]</scope>
    <source>
        <strain evidence="2 3">3-3</strain>
    </source>
</reference>
<name>A0A0C1IS52_9BACT</name>
<dbReference type="OrthoDB" id="1115630at2"/>
<dbReference type="RefSeq" id="WP_039142566.1">
    <property type="nucleotide sequence ID" value="NZ_JSVC01000021.1"/>
</dbReference>
<feature type="signal peptide" evidence="1">
    <location>
        <begin position="1"/>
        <end position="21"/>
    </location>
</feature>
<evidence type="ECO:0008006" key="4">
    <source>
        <dbReference type="Google" id="ProtNLM"/>
    </source>
</evidence>
<dbReference type="Pfam" id="PF13715">
    <property type="entry name" value="CarbopepD_reg_2"/>
    <property type="match status" value="1"/>
</dbReference>
<sequence length="213" mass="24143">MKRILPILIIIFFTICQRAQAQFEQIKDSVVQLYGVVMTADSLVGIPSVSVTIKGGRRGTFTNEQGVFSIVALKGDKIEFSSVGYKPKLVEIPRNLEGNQFSVVQLMVVDTQYLPVTIIRPRPTREQFERDFVNTQVPDDDLEIARKNTDEQTRRALLAVLPADGKEAANYTLRRQAQKYSYTGTTPPINLMNPMAWAEFIKAWKRGDFKSKK</sequence>
<evidence type="ECO:0000313" key="2">
    <source>
        <dbReference type="EMBL" id="KIC93274.1"/>
    </source>
</evidence>
<dbReference type="SUPFAM" id="SSF49464">
    <property type="entry name" value="Carboxypeptidase regulatory domain-like"/>
    <property type="match status" value="1"/>
</dbReference>
<dbReference type="AlphaFoldDB" id="A0A0C1IS52"/>
<proteinExistence type="predicted"/>
<keyword evidence="3" id="KW-1185">Reference proteome</keyword>
<protein>
    <recommendedName>
        <fullName evidence="4">Membrane receptor RagA</fullName>
    </recommendedName>
</protein>
<dbReference type="EMBL" id="JSVC01000021">
    <property type="protein sequence ID" value="KIC93274.1"/>
    <property type="molecule type" value="Genomic_DNA"/>
</dbReference>
<evidence type="ECO:0000256" key="1">
    <source>
        <dbReference type="SAM" id="SignalP"/>
    </source>
</evidence>